<name>A0A7C8N6Y5_9PEZI</name>
<protein>
    <submittedName>
        <fullName evidence="2">Uncharacterized protein</fullName>
    </submittedName>
</protein>
<evidence type="ECO:0000313" key="2">
    <source>
        <dbReference type="EMBL" id="KAF2968077.1"/>
    </source>
</evidence>
<accession>A0A7C8N6Y5</accession>
<keyword evidence="1" id="KW-0472">Membrane</keyword>
<feature type="transmembrane region" description="Helical" evidence="1">
    <location>
        <begin position="242"/>
        <end position="264"/>
    </location>
</feature>
<dbReference type="EMBL" id="WUBL01000057">
    <property type="protein sequence ID" value="KAF2968077.1"/>
    <property type="molecule type" value="Genomic_DNA"/>
</dbReference>
<evidence type="ECO:0000256" key="1">
    <source>
        <dbReference type="SAM" id="Phobius"/>
    </source>
</evidence>
<proteinExistence type="predicted"/>
<keyword evidence="1" id="KW-1133">Transmembrane helix</keyword>
<dbReference type="InParanoid" id="A0A7C8N6Y5"/>
<sequence length="357" mass="39649">MRADMIGENFPRFLLAGNGIGSPPTRTHRISNPNRPAQVRLPQSTAEATSENVRGTVIGCLRRVPLTAYHLELCCRSAEQDYCLMDALCFFCVSRAVAETGENNGISYVAAFNESLEQWRMIFPEIEDVVRLMWNVTFQSVPQPRPTAEQHSELLQLREAVAALIIDADSMFGLCVPDARDEMEASSDCNQRLSRSTDHASLHKDLPGHLLTPREKEPLGRLICPAITSLQEKTHRTPLSELVKLVTTVIFALVVYFVLGFAHISSPMVLGLSNPWYTEIPQTTSTYQSTSYDVSSSSYTETANPSLLPRPSPPFNPFRPNFDVASSPIPVLDQSSLEIFSLSPFREEDGLEFGIAN</sequence>
<dbReference type="Proteomes" id="UP000481858">
    <property type="component" value="Unassembled WGS sequence"/>
</dbReference>
<evidence type="ECO:0000313" key="3">
    <source>
        <dbReference type="Proteomes" id="UP000481858"/>
    </source>
</evidence>
<dbReference type="AlphaFoldDB" id="A0A7C8N6Y5"/>
<reference evidence="2 3" key="1">
    <citation type="submission" date="2019-12" db="EMBL/GenBank/DDBJ databases">
        <title>Draft genome sequence of the ascomycete Xylaria multiplex DSM 110363.</title>
        <authorList>
            <person name="Buettner E."/>
            <person name="Kellner H."/>
        </authorList>
    </citation>
    <scope>NUCLEOTIDE SEQUENCE [LARGE SCALE GENOMIC DNA]</scope>
    <source>
        <strain evidence="2 3">DSM 110363</strain>
    </source>
</reference>
<dbReference type="OrthoDB" id="4778460at2759"/>
<keyword evidence="3" id="KW-1185">Reference proteome</keyword>
<organism evidence="2 3">
    <name type="scientific">Xylaria multiplex</name>
    <dbReference type="NCBI Taxonomy" id="323545"/>
    <lineage>
        <taxon>Eukaryota</taxon>
        <taxon>Fungi</taxon>
        <taxon>Dikarya</taxon>
        <taxon>Ascomycota</taxon>
        <taxon>Pezizomycotina</taxon>
        <taxon>Sordariomycetes</taxon>
        <taxon>Xylariomycetidae</taxon>
        <taxon>Xylariales</taxon>
        <taxon>Xylariaceae</taxon>
        <taxon>Xylaria</taxon>
    </lineage>
</organism>
<keyword evidence="1" id="KW-0812">Transmembrane</keyword>
<gene>
    <name evidence="2" type="ORF">GQX73_g5520</name>
</gene>
<comment type="caution">
    <text evidence="2">The sequence shown here is derived from an EMBL/GenBank/DDBJ whole genome shotgun (WGS) entry which is preliminary data.</text>
</comment>